<proteinExistence type="predicted"/>
<feature type="domain" description="DNA mismatch repair protein MutS-like N-terminal" evidence="3">
    <location>
        <begin position="914"/>
        <end position="1003"/>
    </location>
</feature>
<dbReference type="GO" id="GO:0030983">
    <property type="term" value="F:mismatched DNA binding"/>
    <property type="evidence" value="ECO:0007669"/>
    <property type="project" value="InterPro"/>
</dbReference>
<keyword evidence="1" id="KW-0175">Coiled coil</keyword>
<dbReference type="InterPro" id="IPR040824">
    <property type="entry name" value="LPD3"/>
</dbReference>
<dbReference type="InterPro" id="IPR041459">
    <property type="entry name" value="MPTase-PolyVal"/>
</dbReference>
<evidence type="ECO:0000256" key="1">
    <source>
        <dbReference type="SAM" id="Coils"/>
    </source>
</evidence>
<dbReference type="Pfam" id="PF18798">
    <property type="entry name" value="LPD3"/>
    <property type="match status" value="1"/>
</dbReference>
<dbReference type="GO" id="GO:0006298">
    <property type="term" value="P:mismatch repair"/>
    <property type="evidence" value="ECO:0007669"/>
    <property type="project" value="InterPro"/>
</dbReference>
<evidence type="ECO:0000259" key="4">
    <source>
        <dbReference type="Pfam" id="PF08401"/>
    </source>
</evidence>
<protein>
    <recommendedName>
        <fullName evidence="9">DNA primase TraC</fullName>
    </recommendedName>
</protein>
<feature type="compositionally biased region" description="Basic and acidic residues" evidence="2">
    <location>
        <begin position="169"/>
        <end position="181"/>
    </location>
</feature>
<feature type="compositionally biased region" description="Low complexity" evidence="2">
    <location>
        <begin position="1002"/>
        <end position="1017"/>
    </location>
</feature>
<feature type="domain" description="Large polyvalent protein-associated" evidence="5">
    <location>
        <begin position="1055"/>
        <end position="1151"/>
    </location>
</feature>
<dbReference type="Pfam" id="PF08401">
    <property type="entry name" value="ArdcN"/>
    <property type="match status" value="1"/>
</dbReference>
<dbReference type="Gene3D" id="3.40.1170.10">
    <property type="entry name" value="DNA repair protein MutS, domain I"/>
    <property type="match status" value="1"/>
</dbReference>
<feature type="domain" description="N-terminal" evidence="4">
    <location>
        <begin position="560"/>
        <end position="701"/>
    </location>
</feature>
<feature type="domain" description="Polyvalent protein metallopeptidase" evidence="6">
    <location>
        <begin position="745"/>
        <end position="860"/>
    </location>
</feature>
<feature type="region of interest" description="Disordered" evidence="2">
    <location>
        <begin position="1638"/>
        <end position="1658"/>
    </location>
</feature>
<feature type="compositionally biased region" description="Polar residues" evidence="2">
    <location>
        <begin position="891"/>
        <end position="908"/>
    </location>
</feature>
<evidence type="ECO:0000256" key="2">
    <source>
        <dbReference type="SAM" id="MobiDB-lite"/>
    </source>
</evidence>
<name>A0A250F001_CAPSP</name>
<reference evidence="8" key="1">
    <citation type="submission" date="2017-06" db="EMBL/GenBank/DDBJ databases">
        <title>Capnocytophaga spp. assemblies.</title>
        <authorList>
            <person name="Gulvik C.A."/>
        </authorList>
    </citation>
    <scope>NUCLEOTIDE SEQUENCE [LARGE SCALE GENOMIC DNA]</scope>
    <source>
        <strain evidence="8">H4486</strain>
    </source>
</reference>
<dbReference type="InterPro" id="IPR016151">
    <property type="entry name" value="DNA_mismatch_repair_MutS_N"/>
</dbReference>
<dbReference type="GO" id="GO:0005524">
    <property type="term" value="F:ATP binding"/>
    <property type="evidence" value="ECO:0007669"/>
    <property type="project" value="InterPro"/>
</dbReference>
<gene>
    <name evidence="7" type="ORF">CGC59_01785</name>
</gene>
<dbReference type="Pfam" id="PF18818">
    <property type="entry name" value="MPTase-PolyVal"/>
    <property type="match status" value="1"/>
</dbReference>
<feature type="region of interest" description="Disordered" evidence="2">
    <location>
        <begin position="884"/>
        <end position="908"/>
    </location>
</feature>
<dbReference type="EMBL" id="CP022383">
    <property type="protein sequence ID" value="ATA78483.1"/>
    <property type="molecule type" value="Genomic_DNA"/>
</dbReference>
<evidence type="ECO:0008006" key="9">
    <source>
        <dbReference type="Google" id="ProtNLM"/>
    </source>
</evidence>
<dbReference type="Pfam" id="PF01624">
    <property type="entry name" value="MutS_I"/>
    <property type="match status" value="1"/>
</dbReference>
<dbReference type="InterPro" id="IPR007695">
    <property type="entry name" value="DNA_mismatch_repair_MutS-lik_N"/>
</dbReference>
<evidence type="ECO:0000259" key="5">
    <source>
        <dbReference type="Pfam" id="PF18798"/>
    </source>
</evidence>
<evidence type="ECO:0000313" key="8">
    <source>
        <dbReference type="Proteomes" id="UP000217334"/>
    </source>
</evidence>
<dbReference type="GO" id="GO:0003697">
    <property type="term" value="F:single-stranded DNA binding"/>
    <property type="evidence" value="ECO:0007669"/>
    <property type="project" value="InterPro"/>
</dbReference>
<dbReference type="InterPro" id="IPR027417">
    <property type="entry name" value="P-loop_NTPase"/>
</dbReference>
<accession>A0A250F001</accession>
<dbReference type="SUPFAM" id="SSF52540">
    <property type="entry name" value="P-loop containing nucleoside triphosphate hydrolases"/>
    <property type="match status" value="1"/>
</dbReference>
<dbReference type="Proteomes" id="UP000217334">
    <property type="component" value="Chromosome"/>
</dbReference>
<dbReference type="Gene3D" id="3.40.50.300">
    <property type="entry name" value="P-loop containing nucleotide triphosphate hydrolases"/>
    <property type="match status" value="1"/>
</dbReference>
<feature type="region of interest" description="Disordered" evidence="2">
    <location>
        <begin position="1001"/>
        <end position="1027"/>
    </location>
</feature>
<dbReference type="InterPro" id="IPR013610">
    <property type="entry name" value="ArdC_N"/>
</dbReference>
<feature type="compositionally biased region" description="Polar residues" evidence="2">
    <location>
        <begin position="182"/>
        <end position="191"/>
    </location>
</feature>
<sequence length="1658" mass="190694">MKEFIALHNRTVSRDEIQTVIALAKEQNNTEVIYRLSKILNDHPDSNRFNINIINYPQETTQQVALAGTRHSGDYREALDECGRLKKGWHFVDGKVLKVQKRSGLLSQYTEKEFGHPFTKTLKAKFKELNWKYDRKNKRYYTPVPENEAEKEQQAQMFAFIEQEKATLEVNKPEKSPKTPTDKSAPSDSSSKTYTAETFAKDLDFNTLKRSYSWISFDPDARAERDRKQWGEMFYSLYNSLSEEAKKQGVLEKYNSAFNNGYNSLLKLEREIIATRSKTFSTAITGGAGITEKQISTNEKRMRLQSEKSELWSQKYDKLHKILEKIAKNKPEDLYEEGDIIKSTDNNAMTKLQQKLKMLQDRKIMLKNGVVAAKEYQKNKDLSVFKKYNIDEETTETIVNHIDKGGKPTEKDMYNWFTMPYLNRDIKEVEKRIAILEKNQAKGTDEILIEGGKIVHNGEAQRLQIFFDGIPSKEVREALKAHAFKWAPTAKAWQRTLTENAKYAVNQYLIKTGILKLRTALSAPHQEDEIAFLAAAGIDYFPEAPDDETQGLGKPVPTVDIYKMVTDKIIGMLKSASPTDYHRAWKDDAFFIPLNYDSKKPYRGVNRLLLQERIGFAGAFRNPYFLTFKQIKKHKGTLKKGAKGYEVIYYSIRYVVPADKNSGRKAFSSTNAQKVLDFLHKYKLSEDIVGRIPMIRYYNVYNGADIENIDFKLDELQIGRAVPDSATENRAAQLIVENYPNPPAIKNEGNQAYYNPASDYIKLPKQEQFDTVNDYYRTLFHELTHSTGHNKRLNRGIHLMLEKDDYAKEELVAEFGAVFLSAWAGIMWYNNKNHAAYLKGWNSAIKEAQSDNKFLMRAASLAQQATDYILALDKDGNPAFLKKLQGKKASKNTPKTPTDKSAPSDSSSNKNIFLEEYRLIKATYPEHLIIVSMEDHQNYCMYGKDAVIAADILNLQLLKLKRNDEFSISVGFKYKNLREYLEKLVKAGYKVALKEYLYEPQSSPKKNTTKSPSSDKSAPFQKPTGQTVLFGKYPETDTDRFKKMKVSELRTFTMKYYNLYLKGDSATIEKYVKEVVFINTAGRKIAYGEAMYSAKAAVIAHLKTLIKNSTYNNWGDRKASDGKDVLGYLNFKSKITIDGKKRHVRISLVVYKDRRTELKNVEVGKNKKVPHFAQDPVGTLQDGRNETLSTESVAKTVPNSALSAPRHAGILKEALTEKGKLKKGWYFQDYGIIDPKGKYHPLERDYSLEYNLIEKELRDRAFQQDEKRKIKGFEENKKLEEAIKVFLKELSKENKKHFKNSKAMEVFYWAFPFTLERNSTFYTFEESNPYINKNLQELDKYFSDDNELFERLENYETLRRYRLKSLGLHISTKISSFIDKQGKVIRGDSNKLNQKYGLSAPEVFVEHSPDPATQSAPSITPRNNSLANRMLALQNRTFETFIIAEPQMQAFLGDVERKNTGSTAITITGGAGSGKTRFAFQFINALAQNYKVGHASLEEQPDSKLYFDKVQQYLDQTAQANVEAPEIENMQDLQALIERNDVIVIDSFTKIREWDRNFLLDRDLRKKYNGKLFLIIFQQTVAGNMRGGTTSEFDGDIILYTQVFPDYRENYIYPSKNRYNSTPSEQLRYSVYHQQLLPSESTPSDSSPVTSNTYEVIY</sequence>
<dbReference type="SUPFAM" id="SSF55271">
    <property type="entry name" value="DNA repair protein MutS, domain I"/>
    <property type="match status" value="1"/>
</dbReference>
<evidence type="ECO:0000259" key="3">
    <source>
        <dbReference type="Pfam" id="PF01624"/>
    </source>
</evidence>
<feature type="coiled-coil region" evidence="1">
    <location>
        <begin position="419"/>
        <end position="446"/>
    </location>
</feature>
<evidence type="ECO:0000313" key="7">
    <source>
        <dbReference type="EMBL" id="ATA78483.1"/>
    </source>
</evidence>
<evidence type="ECO:0000259" key="6">
    <source>
        <dbReference type="Pfam" id="PF18818"/>
    </source>
</evidence>
<organism evidence="7 8">
    <name type="scientific">Capnocytophaga sputigena</name>
    <dbReference type="NCBI Taxonomy" id="1019"/>
    <lineage>
        <taxon>Bacteria</taxon>
        <taxon>Pseudomonadati</taxon>
        <taxon>Bacteroidota</taxon>
        <taxon>Flavobacteriia</taxon>
        <taxon>Flavobacteriales</taxon>
        <taxon>Flavobacteriaceae</taxon>
        <taxon>Capnocytophaga</taxon>
    </lineage>
</organism>
<dbReference type="RefSeq" id="WP_095900655.1">
    <property type="nucleotide sequence ID" value="NZ_CAJPRX010000041.1"/>
</dbReference>
<feature type="region of interest" description="Disordered" evidence="2">
    <location>
        <begin position="169"/>
        <end position="191"/>
    </location>
</feature>